<organism evidence="3 4">
    <name type="scientific">Lingula anatina</name>
    <name type="common">Brachiopod</name>
    <name type="synonym">Lingula unguis</name>
    <dbReference type="NCBI Taxonomy" id="7574"/>
    <lineage>
        <taxon>Eukaryota</taxon>
        <taxon>Metazoa</taxon>
        <taxon>Spiralia</taxon>
        <taxon>Lophotrochozoa</taxon>
        <taxon>Brachiopoda</taxon>
        <taxon>Linguliformea</taxon>
        <taxon>Lingulata</taxon>
        <taxon>Lingulida</taxon>
        <taxon>Linguloidea</taxon>
        <taxon>Lingulidae</taxon>
        <taxon>Lingula</taxon>
    </lineage>
</organism>
<evidence type="ECO:0000256" key="1">
    <source>
        <dbReference type="SAM" id="MobiDB-lite"/>
    </source>
</evidence>
<keyword evidence="3" id="KW-1185">Reference proteome</keyword>
<evidence type="ECO:0000313" key="3">
    <source>
        <dbReference type="Proteomes" id="UP000085678"/>
    </source>
</evidence>
<dbReference type="AlphaFoldDB" id="A0A1S3I594"/>
<dbReference type="InterPro" id="IPR056855">
    <property type="entry name" value="ATP-grasp_IQCH"/>
</dbReference>
<feature type="region of interest" description="Disordered" evidence="1">
    <location>
        <begin position="267"/>
        <end position="288"/>
    </location>
</feature>
<protein>
    <submittedName>
        <fullName evidence="4">IQ domain-containing protein H isoform X1</fullName>
    </submittedName>
</protein>
<feature type="region of interest" description="Disordered" evidence="1">
    <location>
        <begin position="991"/>
        <end position="1015"/>
    </location>
</feature>
<dbReference type="OrthoDB" id="2117703at2759"/>
<feature type="domain" description="IQCH-like ATP-grasp" evidence="2">
    <location>
        <begin position="721"/>
        <end position="985"/>
    </location>
</feature>
<gene>
    <name evidence="4" type="primary">LOC106161084</name>
</gene>
<name>A0A1S3I594_LINAN</name>
<dbReference type="Pfam" id="PF24923">
    <property type="entry name" value="ATP-grasp_IQCH"/>
    <property type="match status" value="1"/>
</dbReference>
<feature type="compositionally biased region" description="Basic and acidic residues" evidence="1">
    <location>
        <begin position="270"/>
        <end position="280"/>
    </location>
</feature>
<feature type="region of interest" description="Disordered" evidence="1">
    <location>
        <begin position="307"/>
        <end position="336"/>
    </location>
</feature>
<proteinExistence type="predicted"/>
<dbReference type="KEGG" id="lak:106161084"/>
<dbReference type="PANTHER" id="PTHR14465">
    <property type="entry name" value="IQ DOMAIN-CONTAINING PROTEIN H"/>
    <property type="match status" value="1"/>
</dbReference>
<evidence type="ECO:0000313" key="4">
    <source>
        <dbReference type="RefSeq" id="XP_013393393.1"/>
    </source>
</evidence>
<dbReference type="PROSITE" id="PS50096">
    <property type="entry name" value="IQ"/>
    <property type="match status" value="1"/>
</dbReference>
<accession>A0A1S3I594</accession>
<feature type="region of interest" description="Disordered" evidence="1">
    <location>
        <begin position="1128"/>
        <end position="1151"/>
    </location>
</feature>
<dbReference type="InterPro" id="IPR038752">
    <property type="entry name" value="IQCH"/>
</dbReference>
<dbReference type="GeneID" id="106161084"/>
<feature type="compositionally biased region" description="Low complexity" evidence="1">
    <location>
        <begin position="1139"/>
        <end position="1151"/>
    </location>
</feature>
<dbReference type="Proteomes" id="UP000085678">
    <property type="component" value="Unplaced"/>
</dbReference>
<evidence type="ECO:0000259" key="2">
    <source>
        <dbReference type="Pfam" id="PF24923"/>
    </source>
</evidence>
<sequence>MPIMADVNNHPEEVGQILVKVQEDLHQLKHKLLTQAQNGTIDLTALENAINKTEHDLKVRSEQVVGEINQQFSTLPSLEAQLQQREQSYTGPVVESTWDLQRGDEIRRPGSRTLIETSELLSFPLLPIHGGMDTQPVLTLGRKTPRYQLTGATPGQKLKQVWSMRVAQNPHNPQNRTVMQDNFGVQLPQLEDRKSATPSSAKIVKGNTVEHLTVLPKANRVDPQLIPPAISEDDAKHGILSLIERGLIPPAAELTLDPSPVHHRMAPLHDPMEKSGEKAKPSPMSDGSFNLASIKLDTNFKATESTVSSVVRGIRPSPPTHGKHRKGAEQPSKTPVMAKKFEMPLQPMPERPATNAVIMELLEQTAVTPIGQVPPPTTPASGDFKASNYRFAMQHGKVRDTAPDFLAFKQHYCLSWGAIVSMFKHLERMLTEYAVPVAFIHGDRLADLSLEYELDSQPTLDDLLSVIINKEDVESILKRPGRRYLGPDGEFAAATKIQATWKRFRDRRKYLEYRRLKWASGVIAITWVMNVKMSQVRKQLKRTRIAELEGFRKRAKLLSTQWNRMKHSKRVIIHVPSLGYNQPIRDSIKDFGIRQNAQMGRLCDLKDPNVDVIYISPVPVNDETVQYYTKLLGLKSAIDSGDVDKQGDMTDRYKIIVPEAIKSFPTHRMCLATHLKYSPRALRRIKNLIRGRDAYIVPGMPHKDDLSVAHILNIPLLCTEPEIAHLYTSKSGAKRIFQSANVAIPPSEFDVYSLPQLHESLAQLVTDNLEVKTWVLKIDDEFDGRGIAYCNVTTYLESHQWALKEAKRYGDKWSKKWAQEQVFMKIQSEIPDILEHWCFPVDSKVYPTWPAFLDAFLAKGGIIEARPPAEDITALTADMLLEPNGKISIVSLGDQIHAETPYKCWGLSVPQSSVEPAQLNDACMRIAEACKARGVVGYFTIDFVTFIDPKTDDQVLWAVDLSLSYSDSTTMNNLLQFVAGGKLDINTHIYNIPPPKKEPKKRRPKGREEEEVPPNTNRFAVMSTQLVHSNLAVVHYSVFFQMCRAHGIGFDIKEKQGSIFTLIDSFNRENLGMITVGDNLQGTLGAFARNLSVIHQEISAPNMQGESNFKAVIQDIESILGTTVLNADEQTRHEDQEDSSSQQGTHSQTQS</sequence>
<dbReference type="RefSeq" id="XP_013393393.1">
    <property type="nucleotide sequence ID" value="XM_013537939.1"/>
</dbReference>
<reference evidence="4" key="1">
    <citation type="submission" date="2025-08" db="UniProtKB">
        <authorList>
            <consortium name="RefSeq"/>
        </authorList>
    </citation>
    <scope>IDENTIFICATION</scope>
    <source>
        <tissue evidence="4">Gonads</tissue>
    </source>
</reference>
<dbReference type="PANTHER" id="PTHR14465:SF0">
    <property type="entry name" value="IQ DOMAIN-CONTAINING PROTEIN H"/>
    <property type="match status" value="1"/>
</dbReference>
<dbReference type="InParanoid" id="A0A1S3I594"/>